<reference evidence="8 9" key="1">
    <citation type="journal article" date="2014" name="Int. J. Syst. Evol. Microbiol.">
        <title>Celeribacter indicus sp. nov., a polycyclic aromatic hydrocarbon-degrading bacterium from deep-sea sediment and reclassification of Huaishuia halophila as Celeribacter halophilus comb. nov.</title>
        <authorList>
            <person name="Lai Q."/>
            <person name="Cao J."/>
            <person name="Yuan J."/>
            <person name="Li F."/>
            <person name="Shao Z."/>
        </authorList>
    </citation>
    <scope>NUCLEOTIDE SEQUENCE [LARGE SCALE GENOMIC DNA]</scope>
    <source>
        <strain evidence="8">P73</strain>
    </source>
</reference>
<evidence type="ECO:0000256" key="5">
    <source>
        <dbReference type="ARBA" id="ARBA00022840"/>
    </source>
</evidence>
<dbReference type="HOGENOM" id="CLU_102477_0_0_5"/>
<dbReference type="Pfam" id="PF00625">
    <property type="entry name" value="Guanylate_kin"/>
    <property type="match status" value="1"/>
</dbReference>
<feature type="domain" description="Guanylate kinase-like" evidence="7">
    <location>
        <begin position="3"/>
        <end position="176"/>
    </location>
</feature>
<dbReference type="RefSeq" id="WP_043868588.1">
    <property type="nucleotide sequence ID" value="NZ_CP004393.1"/>
</dbReference>
<keyword evidence="5 6" id="KW-0067">ATP-binding</keyword>
<keyword evidence="8" id="KW-0418">Kinase</keyword>
<dbReference type="GO" id="GO:0033863">
    <property type="term" value="F:ribose 1,5-bisphosphate phosphokinase activity"/>
    <property type="evidence" value="ECO:0007669"/>
    <property type="project" value="UniProtKB-UniRule"/>
</dbReference>
<evidence type="ECO:0000256" key="6">
    <source>
        <dbReference type="HAMAP-Rule" id="MF_00836"/>
    </source>
</evidence>
<dbReference type="InterPro" id="IPR027417">
    <property type="entry name" value="P-loop_NTPase"/>
</dbReference>
<accession>A0A0B5DXQ9</accession>
<comment type="similarity">
    <text evidence="6">Belongs to the ribose 1,5-bisphosphokinase family.</text>
</comment>
<dbReference type="STRING" id="1208324.P73_0816"/>
<dbReference type="PANTHER" id="PTHR23117">
    <property type="entry name" value="GUANYLATE KINASE-RELATED"/>
    <property type="match status" value="1"/>
</dbReference>
<dbReference type="UniPathway" id="UPA00087">
    <property type="reaction ID" value="UER00175"/>
</dbReference>
<dbReference type="Gene3D" id="3.40.50.300">
    <property type="entry name" value="P-loop containing nucleotide triphosphate hydrolases"/>
    <property type="match status" value="1"/>
</dbReference>
<protein>
    <recommendedName>
        <fullName evidence="6">Ribose 1,5-bisphosphate phosphokinase PhnN</fullName>
        <ecNumber evidence="6">2.7.4.23</ecNumber>
    </recommendedName>
    <alternativeName>
        <fullName evidence="6">Ribose 1,5-bisphosphokinase</fullName>
    </alternativeName>
</protein>
<dbReference type="GO" id="GO:0005524">
    <property type="term" value="F:ATP binding"/>
    <property type="evidence" value="ECO:0007669"/>
    <property type="project" value="UniProtKB-KW"/>
</dbReference>
<comment type="pathway">
    <text evidence="2 6">Metabolic intermediate biosynthesis; 5-phospho-alpha-D-ribose 1-diphosphate biosynthesis; 5-phospho-alpha-D-ribose 1-diphosphate from D-ribose 5-phosphate (route II): step 3/3.</text>
</comment>
<dbReference type="EMBL" id="CP004393">
    <property type="protein sequence ID" value="AJE45531.1"/>
    <property type="molecule type" value="Genomic_DNA"/>
</dbReference>
<dbReference type="OrthoDB" id="341217at2"/>
<evidence type="ECO:0000256" key="1">
    <source>
        <dbReference type="ARBA" id="ARBA00000373"/>
    </source>
</evidence>
<keyword evidence="3 6" id="KW-0808">Transferase</keyword>
<keyword evidence="4 6" id="KW-0547">Nucleotide-binding</keyword>
<feature type="binding site" evidence="6">
    <location>
        <begin position="10"/>
        <end position="17"/>
    </location>
    <ligand>
        <name>ATP</name>
        <dbReference type="ChEBI" id="CHEBI:30616"/>
    </ligand>
</feature>
<dbReference type="SUPFAM" id="SSF52540">
    <property type="entry name" value="P-loop containing nucleoside triphosphate hydrolases"/>
    <property type="match status" value="1"/>
</dbReference>
<dbReference type="NCBIfam" id="TIGR02322">
    <property type="entry name" value="phosphon_PhnN"/>
    <property type="match status" value="1"/>
</dbReference>
<dbReference type="GO" id="GO:0005829">
    <property type="term" value="C:cytosol"/>
    <property type="evidence" value="ECO:0007669"/>
    <property type="project" value="TreeGrafter"/>
</dbReference>
<keyword evidence="9" id="KW-1185">Reference proteome</keyword>
<dbReference type="GO" id="GO:0019634">
    <property type="term" value="P:organic phosphonate metabolic process"/>
    <property type="evidence" value="ECO:0007669"/>
    <property type="project" value="UniProtKB-UniRule"/>
</dbReference>
<dbReference type="PROSITE" id="PS50052">
    <property type="entry name" value="GUANYLATE_KINASE_2"/>
    <property type="match status" value="1"/>
</dbReference>
<evidence type="ECO:0000256" key="3">
    <source>
        <dbReference type="ARBA" id="ARBA00022679"/>
    </source>
</evidence>
<sequence>MVGRLYAVVGPSGAGKDTLIEAALAQRGDLAVVRRVITRPADAGGEEFESVSEAEFDRRAEAGEFALHWEAHGLRYGVPLSVDDALAEGRDVLFNGSRAVLPEAYALYPNMGVLLVTASPRVLAERLAKRGRESRAQIEKRLARAEYDIAPGLPVRRVNNDGDLEDAVTAFLAALQPERV</sequence>
<dbReference type="Proteomes" id="UP000031521">
    <property type="component" value="Chromosome"/>
</dbReference>
<dbReference type="HAMAP" id="MF_00836">
    <property type="entry name" value="PhnN"/>
    <property type="match status" value="1"/>
</dbReference>
<dbReference type="GO" id="GO:0006015">
    <property type="term" value="P:5-phosphoribose 1-diphosphate biosynthetic process"/>
    <property type="evidence" value="ECO:0007669"/>
    <property type="project" value="UniProtKB-UniRule"/>
</dbReference>
<comment type="catalytic activity">
    <reaction evidence="1 6">
        <text>alpha-D-ribose 1,5-bisphosphate + ATP = 5-phospho-alpha-D-ribose 1-diphosphate + ADP</text>
        <dbReference type="Rhea" id="RHEA:20109"/>
        <dbReference type="ChEBI" id="CHEBI:30616"/>
        <dbReference type="ChEBI" id="CHEBI:58017"/>
        <dbReference type="ChEBI" id="CHEBI:68688"/>
        <dbReference type="ChEBI" id="CHEBI:456216"/>
        <dbReference type="EC" id="2.7.4.23"/>
    </reaction>
</comment>
<dbReference type="InterPro" id="IPR012699">
    <property type="entry name" value="PhnN"/>
</dbReference>
<comment type="function">
    <text evidence="6">Catalyzes the phosphorylation of ribose 1,5-bisphosphate to 5-phospho-D-ribosyl alpha-1-diphosphate (PRPP).</text>
</comment>
<dbReference type="EC" id="2.7.4.23" evidence="6"/>
<dbReference type="InterPro" id="IPR008145">
    <property type="entry name" value="GK/Ca_channel_bsu"/>
</dbReference>
<dbReference type="SMART" id="SM00072">
    <property type="entry name" value="GuKc"/>
    <property type="match status" value="1"/>
</dbReference>
<proteinExistence type="inferred from homology"/>
<organism evidence="8 9">
    <name type="scientific">Celeribacter indicus</name>
    <dbReference type="NCBI Taxonomy" id="1208324"/>
    <lineage>
        <taxon>Bacteria</taxon>
        <taxon>Pseudomonadati</taxon>
        <taxon>Pseudomonadota</taxon>
        <taxon>Alphaproteobacteria</taxon>
        <taxon>Rhodobacterales</taxon>
        <taxon>Roseobacteraceae</taxon>
        <taxon>Celeribacter</taxon>
    </lineage>
</organism>
<dbReference type="InterPro" id="IPR008144">
    <property type="entry name" value="Guanylate_kin-like_dom"/>
</dbReference>
<evidence type="ECO:0000256" key="4">
    <source>
        <dbReference type="ARBA" id="ARBA00022741"/>
    </source>
</evidence>
<evidence type="ECO:0000313" key="9">
    <source>
        <dbReference type="Proteomes" id="UP000031521"/>
    </source>
</evidence>
<evidence type="ECO:0000256" key="2">
    <source>
        <dbReference type="ARBA" id="ARBA00005069"/>
    </source>
</evidence>
<evidence type="ECO:0000313" key="8">
    <source>
        <dbReference type="EMBL" id="AJE45531.1"/>
    </source>
</evidence>
<gene>
    <name evidence="6" type="primary">phnN</name>
    <name evidence="8" type="ORF">P73_0816</name>
</gene>
<dbReference type="PANTHER" id="PTHR23117:SF8">
    <property type="entry name" value="RIBOSE 1,5-BISPHOSPHATE PHOSPHOKINASE PHNN"/>
    <property type="match status" value="1"/>
</dbReference>
<dbReference type="AlphaFoldDB" id="A0A0B5DXQ9"/>
<evidence type="ECO:0000259" key="7">
    <source>
        <dbReference type="PROSITE" id="PS50052"/>
    </source>
</evidence>
<name>A0A0B5DXQ9_9RHOB</name>
<dbReference type="KEGG" id="cid:P73_0816"/>